<reference evidence="2" key="1">
    <citation type="journal article" date="2023" name="Hortic. Res.">
        <title>A chromosome-level phased genome enabling allele-level studies in sweet orange: a case study on citrus Huanglongbing tolerance.</title>
        <authorList>
            <person name="Wu B."/>
            <person name="Yu Q."/>
            <person name="Deng Z."/>
            <person name="Duan Y."/>
            <person name="Luo F."/>
            <person name="Gmitter F. Jr."/>
        </authorList>
    </citation>
    <scope>NUCLEOTIDE SEQUENCE [LARGE SCALE GENOMIC DNA]</scope>
    <source>
        <strain evidence="2">cv. Valencia</strain>
    </source>
</reference>
<dbReference type="EMBL" id="CM039170">
    <property type="protein sequence ID" value="KAH9799127.1"/>
    <property type="molecule type" value="Genomic_DNA"/>
</dbReference>
<evidence type="ECO:0000313" key="2">
    <source>
        <dbReference type="Proteomes" id="UP000829398"/>
    </source>
</evidence>
<dbReference type="Proteomes" id="UP000829398">
    <property type="component" value="Chromosome 1"/>
</dbReference>
<sequence>MKIFVLLLLSDFLLNQASSQTTSFYFPSFSSESCNNGSLLCMGAVTAYDGYLSLSSEPLPGSPNQPVDEVGRVLYHQPVLAWPNITIVSSFTFRISKYPNSTDSGDGMAFIFAPTNDTPSAQSYGSYLGIMDEFTEGEDMHQIAVELDAYKNDFDLDGNHVAIDIKSVRQPVALESLNSTGVDLKSGRNITVRIECNGWQNLLYVNVHYADHPPKNVIKQPINISDIVPSSVYVGFTAATGAFSESHQLLEWSLTSLQSVR</sequence>
<protein>
    <submittedName>
        <fullName evidence="1">Protein kinase domain-containing protein</fullName>
    </submittedName>
</protein>
<comment type="caution">
    <text evidence="1">The sequence shown here is derived from an EMBL/GenBank/DDBJ whole genome shotgun (WGS) entry which is preliminary data.</text>
</comment>
<proteinExistence type="predicted"/>
<name>A0ACB8NLW0_CITSI</name>
<organism evidence="1 2">
    <name type="scientific">Citrus sinensis</name>
    <name type="common">Sweet orange</name>
    <name type="synonym">Citrus aurantium var. sinensis</name>
    <dbReference type="NCBI Taxonomy" id="2711"/>
    <lineage>
        <taxon>Eukaryota</taxon>
        <taxon>Viridiplantae</taxon>
        <taxon>Streptophyta</taxon>
        <taxon>Embryophyta</taxon>
        <taxon>Tracheophyta</taxon>
        <taxon>Spermatophyta</taxon>
        <taxon>Magnoliopsida</taxon>
        <taxon>eudicotyledons</taxon>
        <taxon>Gunneridae</taxon>
        <taxon>Pentapetalae</taxon>
        <taxon>rosids</taxon>
        <taxon>malvids</taxon>
        <taxon>Sapindales</taxon>
        <taxon>Rutaceae</taxon>
        <taxon>Aurantioideae</taxon>
        <taxon>Citrus</taxon>
    </lineage>
</organism>
<accession>A0ACB8NLW0</accession>
<keyword evidence="2" id="KW-1185">Reference proteome</keyword>
<evidence type="ECO:0000313" key="1">
    <source>
        <dbReference type="EMBL" id="KAH9799127.1"/>
    </source>
</evidence>
<gene>
    <name evidence="1" type="ORF">KPL71_000245</name>
</gene>
<keyword evidence="1" id="KW-0808">Transferase</keyword>
<keyword evidence="1" id="KW-0418">Kinase</keyword>